<proteinExistence type="predicted"/>
<gene>
    <name evidence="2" type="ORF">TraAM80_02936</name>
</gene>
<accession>A0A3R7NLS4</accession>
<dbReference type="OMA" id="RANNWSV"/>
<evidence type="ECO:0000313" key="3">
    <source>
        <dbReference type="Proteomes" id="UP000283634"/>
    </source>
</evidence>
<feature type="compositionally biased region" description="Acidic residues" evidence="1">
    <location>
        <begin position="278"/>
        <end position="288"/>
    </location>
</feature>
<dbReference type="Proteomes" id="UP000283634">
    <property type="component" value="Unassembled WGS sequence"/>
</dbReference>
<evidence type="ECO:0000313" key="2">
    <source>
        <dbReference type="EMBL" id="RNF08345.1"/>
    </source>
</evidence>
<dbReference type="RefSeq" id="XP_029240346.1">
    <property type="nucleotide sequence ID" value="XM_029379923.1"/>
</dbReference>
<keyword evidence="3" id="KW-1185">Reference proteome</keyword>
<protein>
    <submittedName>
        <fullName evidence="2">Uncharacterized protein</fullName>
    </submittedName>
</protein>
<organism evidence="2 3">
    <name type="scientific">Trypanosoma rangeli</name>
    <dbReference type="NCBI Taxonomy" id="5698"/>
    <lineage>
        <taxon>Eukaryota</taxon>
        <taxon>Discoba</taxon>
        <taxon>Euglenozoa</taxon>
        <taxon>Kinetoplastea</taxon>
        <taxon>Metakinetoplastina</taxon>
        <taxon>Trypanosomatida</taxon>
        <taxon>Trypanosomatidae</taxon>
        <taxon>Trypanosoma</taxon>
        <taxon>Herpetosoma</taxon>
    </lineage>
</organism>
<dbReference type="PANTHER" id="PTHR41747:SF1">
    <property type="entry name" value="CHROMOSOME UNDETERMINED SCAFFOLD_128, WHOLE GENOME SHOTGUN SEQUENCE"/>
    <property type="match status" value="1"/>
</dbReference>
<name>A0A3R7NLS4_TRYRA</name>
<feature type="region of interest" description="Disordered" evidence="1">
    <location>
        <begin position="268"/>
        <end position="311"/>
    </location>
</feature>
<dbReference type="AlphaFoldDB" id="A0A3R7NLS4"/>
<comment type="caution">
    <text evidence="2">The sequence shown here is derived from an EMBL/GenBank/DDBJ whole genome shotgun (WGS) entry which is preliminary data.</text>
</comment>
<reference evidence="2 3" key="1">
    <citation type="journal article" date="2018" name="BMC Genomics">
        <title>Genomic comparison of Trypanosoma conorhini and Trypanosoma rangeli to Trypanosoma cruzi strains of high and low virulence.</title>
        <authorList>
            <person name="Bradwell K.R."/>
            <person name="Koparde V.N."/>
            <person name="Matveyev A.V."/>
            <person name="Serrano M.G."/>
            <person name="Alves J.M."/>
            <person name="Parikh H."/>
            <person name="Huang B."/>
            <person name="Lee V."/>
            <person name="Espinosa-Alvarez O."/>
            <person name="Ortiz P.A."/>
            <person name="Costa-Martins A.G."/>
            <person name="Teixeira M.M."/>
            <person name="Buck G.A."/>
        </authorList>
    </citation>
    <scope>NUCLEOTIDE SEQUENCE [LARGE SCALE GENOMIC DNA]</scope>
    <source>
        <strain evidence="2 3">AM80</strain>
    </source>
</reference>
<dbReference type="GeneID" id="40326869"/>
<dbReference type="PANTHER" id="PTHR41747">
    <property type="entry name" value="CHROMOSOME UNDETERMINED SCAFFOLD_128, WHOLE GENOME SHOTGUN SEQUENCE"/>
    <property type="match status" value="1"/>
</dbReference>
<sequence>MESHKDVILSQAPAMYERTGKGAGVLENYKGILLCARPANLPHGPSMQLRGETVVGGTLSTVGGEAAPAFVPSGATETQAGLGPSVEDRAIMERNRRRRLENYKQQRVTARSVLTRHRRWLRSFAEEVRRMKKDEIQHEVELARRAGQFSQQQAQKRVEVAAGGFHQTADATPTIREPKPQEERVSTDAEQAAIGKKKKAAAKKKQKPKWALTEDEALEDELADADELLEFAKNLDYEKFISDYEVAGALAIMRERVEEIARENNWSKETVERAASESVDEEFGEDEAEAGRDDTTSRTGAPRGELHAPKQGINAAMARKAAPRHAVKHTEGWDKSTSIGGVLKRAIFRDTLLLAERILASSASMQKIHTKYSLARVLQKCVLTGTDATEAMQKPSIGGSRGLDGGPRIVKVQPDATGLEPGEENTDVGSQRTLLAMQRSKERTQGLPYLYRCPAI</sequence>
<dbReference type="EMBL" id="MKGL01000068">
    <property type="protein sequence ID" value="RNF08345.1"/>
    <property type="molecule type" value="Genomic_DNA"/>
</dbReference>
<evidence type="ECO:0000256" key="1">
    <source>
        <dbReference type="SAM" id="MobiDB-lite"/>
    </source>
</evidence>
<dbReference type="VEuPathDB" id="TriTrypDB:TRSC58_05648"/>
<dbReference type="OrthoDB" id="250654at2759"/>